<dbReference type="AlphaFoldDB" id="A0A7S8ECP5"/>
<gene>
    <name evidence="1" type="ORF">G4Y79_09215</name>
</gene>
<dbReference type="EMBL" id="CP062983">
    <property type="protein sequence ID" value="QPC84535.1"/>
    <property type="molecule type" value="Genomic_DNA"/>
</dbReference>
<accession>A0A7S8ECP5</accession>
<reference evidence="1 2" key="1">
    <citation type="submission" date="2020-02" db="EMBL/GenBank/DDBJ databases">
        <authorList>
            <person name="Zheng R.K."/>
            <person name="Sun C.M."/>
        </authorList>
    </citation>
    <scope>NUCLEOTIDE SEQUENCE [LARGE SCALE GENOMIC DNA]</scope>
    <source>
        <strain evidence="2">rifampicinis</strain>
    </source>
</reference>
<organism evidence="1 2">
    <name type="scientific">Phototrophicus methaneseepsis</name>
    <dbReference type="NCBI Taxonomy" id="2710758"/>
    <lineage>
        <taxon>Bacteria</taxon>
        <taxon>Bacillati</taxon>
        <taxon>Chloroflexota</taxon>
        <taxon>Candidatus Thermofontia</taxon>
        <taxon>Phototrophicales</taxon>
        <taxon>Phototrophicaceae</taxon>
        <taxon>Phototrophicus</taxon>
    </lineage>
</organism>
<protein>
    <recommendedName>
        <fullName evidence="3">PRTRC system ThiF family protein</fullName>
    </recommendedName>
</protein>
<keyword evidence="2" id="KW-1185">Reference proteome</keyword>
<proteinExistence type="predicted"/>
<dbReference type="RefSeq" id="WP_195172598.1">
    <property type="nucleotide sequence ID" value="NZ_CP062983.1"/>
</dbReference>
<dbReference type="SUPFAM" id="SSF69572">
    <property type="entry name" value="Activating enzymes of the ubiquitin-like proteins"/>
    <property type="match status" value="1"/>
</dbReference>
<sequence>MQVFDPHYYIKTIAIIGLGGTQAQVARIVGQIFYDMQRNRRHAPQIVLIDPDHVEEKSVGRQLFSPSVLGMPKAEVVGRMFNMALGLDVRWIVDGVDPVKHFDRYGGNLEAGFATQVVLNARLTRFYEREDWQHRLKVGEAVDPLLLERGICWIYLPCRLPH</sequence>
<dbReference type="KEGG" id="pmet:G4Y79_09215"/>
<name>A0A7S8ECP5_9CHLR</name>
<evidence type="ECO:0000313" key="2">
    <source>
        <dbReference type="Proteomes" id="UP000594468"/>
    </source>
</evidence>
<dbReference type="Gene3D" id="3.40.50.720">
    <property type="entry name" value="NAD(P)-binding Rossmann-like Domain"/>
    <property type="match status" value="1"/>
</dbReference>
<dbReference type="InterPro" id="IPR035985">
    <property type="entry name" value="Ubiquitin-activating_enz"/>
</dbReference>
<evidence type="ECO:0000313" key="1">
    <source>
        <dbReference type="EMBL" id="QPC84535.1"/>
    </source>
</evidence>
<evidence type="ECO:0008006" key="3">
    <source>
        <dbReference type="Google" id="ProtNLM"/>
    </source>
</evidence>
<dbReference type="Proteomes" id="UP000594468">
    <property type="component" value="Chromosome"/>
</dbReference>
<dbReference type="GO" id="GO:0008641">
    <property type="term" value="F:ubiquitin-like modifier activating enzyme activity"/>
    <property type="evidence" value="ECO:0007669"/>
    <property type="project" value="InterPro"/>
</dbReference>